<evidence type="ECO:0000259" key="4">
    <source>
        <dbReference type="PROSITE" id="PS01124"/>
    </source>
</evidence>
<dbReference type="PRINTS" id="PR00032">
    <property type="entry name" value="HTHARAC"/>
</dbReference>
<dbReference type="PANTHER" id="PTHR46796">
    <property type="entry name" value="HTH-TYPE TRANSCRIPTIONAL ACTIVATOR RHAS-RELATED"/>
    <property type="match status" value="1"/>
</dbReference>
<dbReference type="SMART" id="SM00342">
    <property type="entry name" value="HTH_ARAC"/>
    <property type="match status" value="1"/>
</dbReference>
<protein>
    <submittedName>
        <fullName evidence="5">Transcriptional regulator, AraC family</fullName>
    </submittedName>
</protein>
<dbReference type="eggNOG" id="COG2207">
    <property type="taxonomic scope" value="Bacteria"/>
</dbReference>
<dbReference type="InterPro" id="IPR020449">
    <property type="entry name" value="Tscrpt_reg_AraC-type_HTH"/>
</dbReference>
<dbReference type="AlphaFoldDB" id="B4CZA1"/>
<dbReference type="InterPro" id="IPR050204">
    <property type="entry name" value="AraC_XylS_family_regulators"/>
</dbReference>
<evidence type="ECO:0000313" key="6">
    <source>
        <dbReference type="Proteomes" id="UP000005824"/>
    </source>
</evidence>
<dbReference type="Proteomes" id="UP000005824">
    <property type="component" value="Unassembled WGS sequence"/>
</dbReference>
<dbReference type="STRING" id="497964.CfE428DRAFT_1989"/>
<dbReference type="Pfam" id="PF08448">
    <property type="entry name" value="PAS_4"/>
    <property type="match status" value="1"/>
</dbReference>
<keyword evidence="2" id="KW-0238">DNA-binding</keyword>
<organism evidence="5 6">
    <name type="scientific">Chthoniobacter flavus Ellin428</name>
    <dbReference type="NCBI Taxonomy" id="497964"/>
    <lineage>
        <taxon>Bacteria</taxon>
        <taxon>Pseudomonadati</taxon>
        <taxon>Verrucomicrobiota</taxon>
        <taxon>Spartobacteria</taxon>
        <taxon>Chthoniobacterales</taxon>
        <taxon>Chthoniobacteraceae</taxon>
        <taxon>Chthoniobacter</taxon>
    </lineage>
</organism>
<dbReference type="InterPro" id="IPR009057">
    <property type="entry name" value="Homeodomain-like_sf"/>
</dbReference>
<dbReference type="PANTHER" id="PTHR46796:SF13">
    <property type="entry name" value="HTH-TYPE TRANSCRIPTIONAL ACTIVATOR RHAS"/>
    <property type="match status" value="1"/>
</dbReference>
<comment type="caution">
    <text evidence="5">The sequence shown here is derived from an EMBL/GenBank/DDBJ whole genome shotgun (WGS) entry which is preliminary data.</text>
</comment>
<keyword evidence="6" id="KW-1185">Reference proteome</keyword>
<evidence type="ECO:0000256" key="2">
    <source>
        <dbReference type="ARBA" id="ARBA00023125"/>
    </source>
</evidence>
<dbReference type="PROSITE" id="PS00041">
    <property type="entry name" value="HTH_ARAC_FAMILY_1"/>
    <property type="match status" value="1"/>
</dbReference>
<dbReference type="SUPFAM" id="SSF46689">
    <property type="entry name" value="Homeodomain-like"/>
    <property type="match status" value="2"/>
</dbReference>
<dbReference type="Pfam" id="PF12833">
    <property type="entry name" value="HTH_18"/>
    <property type="match status" value="1"/>
</dbReference>
<dbReference type="InterPro" id="IPR018062">
    <property type="entry name" value="HTH_AraC-typ_CS"/>
</dbReference>
<keyword evidence="3" id="KW-0804">Transcription</keyword>
<accession>B4CZA1</accession>
<dbReference type="InParanoid" id="B4CZA1"/>
<proteinExistence type="predicted"/>
<evidence type="ECO:0000256" key="3">
    <source>
        <dbReference type="ARBA" id="ARBA00023163"/>
    </source>
</evidence>
<dbReference type="InterPro" id="IPR013656">
    <property type="entry name" value="PAS_4"/>
</dbReference>
<feature type="domain" description="HTH araC/xylS-type" evidence="4">
    <location>
        <begin position="148"/>
        <end position="246"/>
    </location>
</feature>
<dbReference type="InterPro" id="IPR018060">
    <property type="entry name" value="HTH_AraC"/>
</dbReference>
<gene>
    <name evidence="5" type="ORF">CfE428DRAFT_1989</name>
</gene>
<dbReference type="GO" id="GO:0003700">
    <property type="term" value="F:DNA-binding transcription factor activity"/>
    <property type="evidence" value="ECO:0007669"/>
    <property type="project" value="InterPro"/>
</dbReference>
<reference evidence="5 6" key="1">
    <citation type="journal article" date="2011" name="J. Bacteriol.">
        <title>Genome sequence of Chthoniobacter flavus Ellin428, an aerobic heterotrophic soil bacterium.</title>
        <authorList>
            <person name="Kant R."/>
            <person name="van Passel M.W."/>
            <person name="Palva A."/>
            <person name="Lucas S."/>
            <person name="Lapidus A."/>
            <person name="Glavina Del Rio T."/>
            <person name="Dalin E."/>
            <person name="Tice H."/>
            <person name="Bruce D."/>
            <person name="Goodwin L."/>
            <person name="Pitluck S."/>
            <person name="Larimer F.W."/>
            <person name="Land M.L."/>
            <person name="Hauser L."/>
            <person name="Sangwan P."/>
            <person name="de Vos W.M."/>
            <person name="Janssen P.H."/>
            <person name="Smidt H."/>
        </authorList>
    </citation>
    <scope>NUCLEOTIDE SEQUENCE [LARGE SCALE GENOMIC DNA]</scope>
    <source>
        <strain evidence="5 6">Ellin428</strain>
    </source>
</reference>
<dbReference type="RefSeq" id="WP_006979314.1">
    <property type="nucleotide sequence ID" value="NZ_ABVL01000004.1"/>
</dbReference>
<dbReference type="Gene3D" id="3.30.450.20">
    <property type="entry name" value="PAS domain"/>
    <property type="match status" value="1"/>
</dbReference>
<sequence>MKGLTSLLEMDGLSLVLPLERVFDDLPNVVFFIKDRAGRYLAVNRALMERCALAEKARLVGKRPSDFFPTALAERYERQDRRVLESGKPVLDQLELHLYPNRGRGWCLTSKYPVLDRRTGKIAALMGISRDVEDSASRAASHGLPELAQAIEVLQTRLQDPPEMAELAELCGLSTVRFTRLVQRVFHLTPRQLAMKVRLDEALHLLATTDSSLSDIALETGFCDQSAFTRHFRRMTGVPPGIFRSQTARQ</sequence>
<name>B4CZA1_9BACT</name>
<evidence type="ECO:0000313" key="5">
    <source>
        <dbReference type="EMBL" id="EDY20792.1"/>
    </source>
</evidence>
<dbReference type="EMBL" id="ABVL01000004">
    <property type="protein sequence ID" value="EDY20792.1"/>
    <property type="molecule type" value="Genomic_DNA"/>
</dbReference>
<evidence type="ECO:0000256" key="1">
    <source>
        <dbReference type="ARBA" id="ARBA00023015"/>
    </source>
</evidence>
<keyword evidence="1" id="KW-0805">Transcription regulation</keyword>
<dbReference type="Gene3D" id="1.10.10.60">
    <property type="entry name" value="Homeodomain-like"/>
    <property type="match status" value="1"/>
</dbReference>
<dbReference type="GO" id="GO:0043565">
    <property type="term" value="F:sequence-specific DNA binding"/>
    <property type="evidence" value="ECO:0007669"/>
    <property type="project" value="InterPro"/>
</dbReference>
<dbReference type="SUPFAM" id="SSF55785">
    <property type="entry name" value="PYP-like sensor domain (PAS domain)"/>
    <property type="match status" value="1"/>
</dbReference>
<dbReference type="PROSITE" id="PS01124">
    <property type="entry name" value="HTH_ARAC_FAMILY_2"/>
    <property type="match status" value="1"/>
</dbReference>
<dbReference type="InterPro" id="IPR035965">
    <property type="entry name" value="PAS-like_dom_sf"/>
</dbReference>